<dbReference type="Proteomes" id="UP000234681">
    <property type="component" value="Chromosome 13"/>
</dbReference>
<reference evidence="1 2" key="1">
    <citation type="submission" date="2005-09" db="EMBL/GenBank/DDBJ databases">
        <authorList>
            <person name="Mural R.J."/>
            <person name="Li P.W."/>
            <person name="Adams M.D."/>
            <person name="Amanatides P.G."/>
            <person name="Baden-Tillson H."/>
            <person name="Barnstead M."/>
            <person name="Chin S.H."/>
            <person name="Dew I."/>
            <person name="Evans C.A."/>
            <person name="Ferriera S."/>
            <person name="Flanigan M."/>
            <person name="Fosler C."/>
            <person name="Glodek A."/>
            <person name="Gu Z."/>
            <person name="Holt R.A."/>
            <person name="Jennings D."/>
            <person name="Kraft C.L."/>
            <person name="Lu F."/>
            <person name="Nguyen T."/>
            <person name="Nusskern D.R."/>
            <person name="Pfannkoch C.M."/>
            <person name="Sitter C."/>
            <person name="Sutton G.G."/>
            <person name="Venter J.C."/>
            <person name="Wang Z."/>
            <person name="Woodage T."/>
            <person name="Zheng X.H."/>
            <person name="Zhong F."/>
        </authorList>
    </citation>
    <scope>NUCLEOTIDE SEQUENCE [LARGE SCALE GENOMIC DNA]</scope>
    <source>
        <strain>BN</strain>
        <strain evidence="2">Sprague-Dawley</strain>
    </source>
</reference>
<protein>
    <submittedName>
        <fullName evidence="1">RCG46357</fullName>
    </submittedName>
</protein>
<sequence length="57" mass="6501">MILGSVLQLPNFLNHGKRNLVVLLGLLPWKVMSRKTIVWSSVNLWFLIGKPMVHFSA</sequence>
<dbReference type="AlphaFoldDB" id="A6ICZ6"/>
<evidence type="ECO:0000313" key="1">
    <source>
        <dbReference type="EMBL" id="EDM09501.1"/>
    </source>
</evidence>
<dbReference type="EMBL" id="CH473958">
    <property type="protein sequence ID" value="EDM09501.1"/>
    <property type="molecule type" value="Genomic_DNA"/>
</dbReference>
<gene>
    <name evidence="1" type="ORF">rCG_46357</name>
</gene>
<evidence type="ECO:0000313" key="2">
    <source>
        <dbReference type="Proteomes" id="UP000234681"/>
    </source>
</evidence>
<proteinExistence type="predicted"/>
<organism evidence="1 2">
    <name type="scientific">Rattus norvegicus</name>
    <name type="common">Rat</name>
    <dbReference type="NCBI Taxonomy" id="10116"/>
    <lineage>
        <taxon>Eukaryota</taxon>
        <taxon>Metazoa</taxon>
        <taxon>Chordata</taxon>
        <taxon>Craniata</taxon>
        <taxon>Vertebrata</taxon>
        <taxon>Euteleostomi</taxon>
        <taxon>Mammalia</taxon>
        <taxon>Eutheria</taxon>
        <taxon>Euarchontoglires</taxon>
        <taxon>Glires</taxon>
        <taxon>Rodentia</taxon>
        <taxon>Myomorpha</taxon>
        <taxon>Muroidea</taxon>
        <taxon>Muridae</taxon>
        <taxon>Murinae</taxon>
        <taxon>Rattus</taxon>
    </lineage>
</organism>
<accession>A6ICZ6</accession>
<name>A6ICZ6_RAT</name>